<keyword evidence="13" id="KW-1185">Reference proteome</keyword>
<feature type="transmembrane region" description="Helical" evidence="10">
    <location>
        <begin position="87"/>
        <end position="107"/>
    </location>
</feature>
<dbReference type="SUPFAM" id="SSF81324">
    <property type="entry name" value="Voltage-gated potassium channels"/>
    <property type="match status" value="4"/>
</dbReference>
<evidence type="ECO:0000256" key="10">
    <source>
        <dbReference type="SAM" id="Phobius"/>
    </source>
</evidence>
<dbReference type="PANTHER" id="PTHR45638:SF11">
    <property type="entry name" value="CYCLIC NUCLEOTIDE-GATED CATION CHANNEL SUBUNIT A"/>
    <property type="match status" value="1"/>
</dbReference>
<evidence type="ECO:0000313" key="13">
    <source>
        <dbReference type="Proteomes" id="UP001162131"/>
    </source>
</evidence>
<feature type="transmembrane region" description="Helical" evidence="10">
    <location>
        <begin position="592"/>
        <end position="613"/>
    </location>
</feature>
<feature type="transmembrane region" description="Helical" evidence="10">
    <location>
        <begin position="1623"/>
        <end position="1644"/>
    </location>
</feature>
<keyword evidence="7" id="KW-1071">Ligand-gated ion channel</keyword>
<feature type="compositionally biased region" description="Acidic residues" evidence="9">
    <location>
        <begin position="502"/>
        <end position="511"/>
    </location>
</feature>
<evidence type="ECO:0000313" key="12">
    <source>
        <dbReference type="EMBL" id="CAG9325614.1"/>
    </source>
</evidence>
<dbReference type="SMART" id="SM00100">
    <property type="entry name" value="cNMP"/>
    <property type="match status" value="4"/>
</dbReference>
<feature type="compositionally biased region" description="Basic and acidic residues" evidence="9">
    <location>
        <begin position="2090"/>
        <end position="2103"/>
    </location>
</feature>
<dbReference type="GO" id="GO:0005221">
    <property type="term" value="F:intracellularly cyclic nucleotide-activated monoatomic cation channel activity"/>
    <property type="evidence" value="ECO:0007669"/>
    <property type="project" value="InterPro"/>
</dbReference>
<feature type="transmembrane region" description="Helical" evidence="10">
    <location>
        <begin position="1313"/>
        <end position="1334"/>
    </location>
</feature>
<dbReference type="GO" id="GO:0044877">
    <property type="term" value="F:protein-containing complex binding"/>
    <property type="evidence" value="ECO:0007669"/>
    <property type="project" value="TreeGrafter"/>
</dbReference>
<evidence type="ECO:0000256" key="3">
    <source>
        <dbReference type="ARBA" id="ARBA00022692"/>
    </source>
</evidence>
<feature type="coiled-coil region" evidence="8">
    <location>
        <begin position="1028"/>
        <end position="1055"/>
    </location>
</feature>
<evidence type="ECO:0000256" key="9">
    <source>
        <dbReference type="SAM" id="MobiDB-lite"/>
    </source>
</evidence>
<feature type="transmembrane region" description="Helical" evidence="10">
    <location>
        <begin position="1190"/>
        <end position="1210"/>
    </location>
</feature>
<proteinExistence type="predicted"/>
<dbReference type="Gene3D" id="2.60.120.10">
    <property type="entry name" value="Jelly Rolls"/>
    <property type="match status" value="4"/>
</dbReference>
<evidence type="ECO:0000256" key="8">
    <source>
        <dbReference type="SAM" id="Coils"/>
    </source>
</evidence>
<dbReference type="GO" id="GO:0016020">
    <property type="term" value="C:membrane"/>
    <property type="evidence" value="ECO:0007669"/>
    <property type="project" value="UniProtKB-SubCell"/>
</dbReference>
<dbReference type="EMBL" id="CAJZBQ010000039">
    <property type="protein sequence ID" value="CAG9325614.1"/>
    <property type="molecule type" value="Genomic_DNA"/>
</dbReference>
<feature type="transmembrane region" description="Helical" evidence="10">
    <location>
        <begin position="1688"/>
        <end position="1708"/>
    </location>
</feature>
<evidence type="ECO:0000256" key="1">
    <source>
        <dbReference type="ARBA" id="ARBA00004141"/>
    </source>
</evidence>
<reference evidence="12" key="1">
    <citation type="submission" date="2021-09" db="EMBL/GenBank/DDBJ databases">
        <authorList>
            <consortium name="AG Swart"/>
            <person name="Singh M."/>
            <person name="Singh A."/>
            <person name="Seah K."/>
            <person name="Emmerich C."/>
        </authorList>
    </citation>
    <scope>NUCLEOTIDE SEQUENCE</scope>
    <source>
        <strain evidence="12">ATCC30299</strain>
    </source>
</reference>
<feature type="transmembrane region" description="Helical" evidence="10">
    <location>
        <begin position="1222"/>
        <end position="1243"/>
    </location>
</feature>
<evidence type="ECO:0000256" key="6">
    <source>
        <dbReference type="ARBA" id="ARBA00023136"/>
    </source>
</evidence>
<dbReference type="InterPro" id="IPR005821">
    <property type="entry name" value="Ion_trans_dom"/>
</dbReference>
<feature type="region of interest" description="Disordered" evidence="9">
    <location>
        <begin position="2084"/>
        <end position="2103"/>
    </location>
</feature>
<keyword evidence="8" id="KW-0175">Coiled coil</keyword>
<gene>
    <name evidence="12" type="ORF">BSTOLATCC_MIC39424</name>
</gene>
<dbReference type="SUPFAM" id="SSF51206">
    <property type="entry name" value="cAMP-binding domain-like"/>
    <property type="match status" value="4"/>
</dbReference>
<accession>A0AAU9JFC1</accession>
<feature type="transmembrane region" description="Helical" evidence="10">
    <location>
        <begin position="638"/>
        <end position="666"/>
    </location>
</feature>
<sequence>MISPTIARRASIEKGNYNPGFEQLSGDWEAKKKRLKPSSEKLESTLAKLASSRKSDFQNKWSFLIFTVNLYNLFTVPYFLGIKGFPWSVWLALEIIFELALLIDLISRFVFRNSEIWARMWMLHEKEMLLVKVSLCLSSVPYSFLALLFGMNLHGYIIAALRSFKLLRLFQLSTFFSSQEIIANAPQGYFMRICKNLILLLGTLHYCGMLLLFVARVEIDCGNQGTWLQPWIDGGAENYEIYTDAVFWATATLSTIAYNDTTPFTLAEKYASSFIMVVGASMCAWISGNIVFILITLNLKEFEAQERLERVKKWCKLRQLSPRLKDRVLAYYWSIRSRFSYLIDVDFLEDLPCSLKNEISEAMHEDLIPKIKLFSSAHPGFVLAMTECLTLQIFMKGDYIIRQADVPDDFFFIKTGIVEVIAADSNKTIAYLHEGDYFGEIGILLDMLRTVSVKAYTAAMVSSICKQDLCKILNEFPEYQDYLIRVARQRLETTKVEDLDFGDENQIEDPSPESPGKSRIEEESPQNQKISCERNWIGWFFSARNNDQYEGFLIDAFSPCFYAWSLLLYLSFAFYLFYIPFAIAFQYHADGIWLPIDIIAYIVYLVDIPIHLYTSIYTELGTYIEDIPSIRKYYVNKFLWWDLVSLVPIDFICTGLGSAQYVPAFFRILRLFKVKRILKLSQSFLSHSHASLSYSRLLLLFIVTIYYSHFIACISYYLGKLQYWANPDARFNDQNFISQFPLNNYYEPGKIITDIPIYDQYVNLLYFGYSISTSGAYGDVPVPTVAEKCLNIMFMVFSMILAAFIIGEAASLASNYYKTYTEHTKKLKTVKSWMNHSKLSKELKKRVLDYYELLWSKLQGCDDEEIMQDFPETLRTDIKYYLFSGLIKSGFFPEEEKGAILAIVKKFKLLMACKDEQIIAEGELGLQMYFILDGEVQIISSGIVLNTLTKGTVFGEMALLSNFSSARRATVRASTDLTIAVLLKHDFNFVMETYPEFSIKVRKLADERENMSRMIIQKRKSLEFPNNLKDEEAVINNLKEEAKSELAENETMMTSREVQSFPPGEIIVKRLNISLSFLNLYSSPAKHYIYFILNLYNFIFTPLQIAFEYEYSPALLALEILSILLYLLNSLYYLELRRALTSIPALPKEKRFQFSNPSRAFNKFIHNLILAIPFALIFKSSDLTEPRELVAIFSTIRLTGFYYIAGFFFYMKKKHFKIFTYLRVFEVMVVYVMVNHFCGSYFIECAKREDVMHSWLSRVPSPQPEQYRTNSSEPLTRDTVYTHAFHWSSIVVSHAGYGWVVSNSPSEKAYNCFVFLIGLFAYSILFGSITSLVAELCSSDPKFTFENSYWYVKDFIDKKQLGSIFMGKINDYFDYLWRSSKGIYDENILKELPPSLMSDIQFYRYSEAVKNANIFKNQDGSINEPLAKSILRLLKVEIYLAGDPVIDAGEKRNDLLIILDGEVRVIDFKGKKTVEILYPGDHFGEIPTMVDLIKSSPTYIIAAKVSKIGILEEKCIKDLREAYPEWYSSITELAKNRLIATFSSDTLDEAINSFEKINSKIHNCPEISKKYYANIQKLLEAIISEELLKLSSNAWYSVTFLYMFFLTYILFELPLEIGFEMEYNWFLFGIEIISLLVSAAFIFVNFKNYFFWSGTDKVYKESSLCFALDIFSLSPFNIIFASEQIEDPIVLITLLRLLRLVATFRLIALFAKIRNRLRQFSAQLKFLETMICVLALIHFMSCSFFYYSLNERYSSWVKDNDLQDSETGNQYSWALFHVLNILTCTGYGGFMLEANDSERIWTIFFIFFGDMMNAVIFGLMATAVATPQSDLKYYIEKLKSPMCVASSSEKFHSLIKKLESYHAFTTSLNVVYGSVDYRNLFLYLPRNISKSIIFECSRSILEKVPYFQFEDSRKFFEQISIYLKPKFFLPKDYIIHKEKSCDEIFFIIEGSIALISANGKTILKTLRKGSLIGDLEFLTSVKSTFSVIAKSMCYTYSLDKKDLMKSFEKYPDVFEEIEKRIVKHDGLPIDIANQDSANDDELIKLRSADLRNVLDIQTGITEFDFSNKGRRESLNKRRKNLIARSGSNLGERKQSISKSMPERRLSREYAPILDVSFKSTAQNQESY</sequence>
<feature type="transmembrane region" description="Helical" evidence="10">
    <location>
        <begin position="1594"/>
        <end position="1611"/>
    </location>
</feature>
<dbReference type="Proteomes" id="UP001162131">
    <property type="component" value="Unassembled WGS sequence"/>
</dbReference>
<feature type="region of interest" description="Disordered" evidence="9">
    <location>
        <begin position="502"/>
        <end position="527"/>
    </location>
</feature>
<comment type="caution">
    <text evidence="12">The sequence shown here is derived from an EMBL/GenBank/DDBJ whole genome shotgun (WGS) entry which is preliminary data.</text>
</comment>
<dbReference type="Pfam" id="PF00520">
    <property type="entry name" value="Ion_trans"/>
    <property type="match status" value="3"/>
</dbReference>
<feature type="transmembrane region" description="Helical" evidence="10">
    <location>
        <begin position="561"/>
        <end position="585"/>
    </location>
</feature>
<evidence type="ECO:0000256" key="7">
    <source>
        <dbReference type="ARBA" id="ARBA00023286"/>
    </source>
</evidence>
<keyword evidence="7" id="KW-0407">Ion channel</keyword>
<feature type="domain" description="Cyclic nucleotide-binding" evidence="11">
    <location>
        <begin position="891"/>
        <end position="991"/>
    </location>
</feature>
<feature type="transmembrane region" description="Helical" evidence="10">
    <location>
        <begin position="197"/>
        <end position="219"/>
    </location>
</feature>
<dbReference type="InterPro" id="IPR018490">
    <property type="entry name" value="cNMP-bd_dom_sf"/>
</dbReference>
<keyword evidence="6 10" id="KW-0472">Membrane</keyword>
<feature type="transmembrane region" description="Helical" evidence="10">
    <location>
        <begin position="270"/>
        <end position="297"/>
    </location>
</feature>
<comment type="subcellular location">
    <subcellularLocation>
        <location evidence="1">Membrane</location>
        <topology evidence="1">Multi-pass membrane protein</topology>
    </subcellularLocation>
</comment>
<feature type="transmembrane region" description="Helical" evidence="10">
    <location>
        <begin position="1729"/>
        <end position="1749"/>
    </location>
</feature>
<keyword evidence="2" id="KW-0813">Transport</keyword>
<dbReference type="InterPro" id="IPR014710">
    <property type="entry name" value="RmlC-like_jellyroll"/>
</dbReference>
<feature type="transmembrane region" description="Helical" evidence="10">
    <location>
        <begin position="1113"/>
        <end position="1134"/>
    </location>
</feature>
<feature type="domain" description="Cyclic nucleotide-binding" evidence="11">
    <location>
        <begin position="1421"/>
        <end position="1519"/>
    </location>
</feature>
<dbReference type="Gene3D" id="1.10.287.630">
    <property type="entry name" value="Helix hairpin bin"/>
    <property type="match status" value="3"/>
</dbReference>
<dbReference type="PROSITE" id="PS50042">
    <property type="entry name" value="CNMP_BINDING_3"/>
    <property type="match status" value="4"/>
</dbReference>
<feature type="transmembrane region" description="Helical" evidence="10">
    <location>
        <begin position="128"/>
        <end position="149"/>
    </location>
</feature>
<keyword evidence="5" id="KW-0406">Ion transport</keyword>
<dbReference type="InterPro" id="IPR050866">
    <property type="entry name" value="CNG_cation_channel"/>
</dbReference>
<evidence type="ECO:0000256" key="4">
    <source>
        <dbReference type="ARBA" id="ARBA00022989"/>
    </source>
</evidence>
<dbReference type="PANTHER" id="PTHR45638">
    <property type="entry name" value="CYCLIC NUCLEOTIDE-GATED CATION CHANNEL SUBUNIT A"/>
    <property type="match status" value="1"/>
</dbReference>
<feature type="transmembrane region" description="Helical" evidence="10">
    <location>
        <begin position="1802"/>
        <end position="1825"/>
    </location>
</feature>
<name>A0AAU9JFC1_9CILI</name>
<keyword evidence="4 10" id="KW-1133">Transmembrane helix</keyword>
<organism evidence="12 13">
    <name type="scientific">Blepharisma stoltei</name>
    <dbReference type="NCBI Taxonomy" id="1481888"/>
    <lineage>
        <taxon>Eukaryota</taxon>
        <taxon>Sar</taxon>
        <taxon>Alveolata</taxon>
        <taxon>Ciliophora</taxon>
        <taxon>Postciliodesmatophora</taxon>
        <taxon>Heterotrichea</taxon>
        <taxon>Heterotrichida</taxon>
        <taxon>Blepharismidae</taxon>
        <taxon>Blepharisma</taxon>
    </lineage>
</organism>
<dbReference type="CDD" id="cd00038">
    <property type="entry name" value="CAP_ED"/>
    <property type="match status" value="4"/>
</dbReference>
<evidence type="ECO:0000256" key="5">
    <source>
        <dbReference type="ARBA" id="ARBA00023065"/>
    </source>
</evidence>
<feature type="transmembrane region" description="Helical" evidence="10">
    <location>
        <begin position="61"/>
        <end position="81"/>
    </location>
</feature>
<feature type="transmembrane region" description="Helical" evidence="10">
    <location>
        <begin position="1771"/>
        <end position="1790"/>
    </location>
</feature>
<evidence type="ECO:0000259" key="11">
    <source>
        <dbReference type="PROSITE" id="PS50042"/>
    </source>
</evidence>
<keyword evidence="3 10" id="KW-0812">Transmembrane</keyword>
<feature type="transmembrane region" description="Helical" evidence="10">
    <location>
        <begin position="1088"/>
        <end position="1107"/>
    </location>
</feature>
<feature type="transmembrane region" description="Helical" evidence="10">
    <location>
        <begin position="697"/>
        <end position="718"/>
    </location>
</feature>
<feature type="domain" description="Cyclic nucleotide-binding" evidence="11">
    <location>
        <begin position="373"/>
        <end position="473"/>
    </location>
</feature>
<feature type="domain" description="Cyclic nucleotide-binding" evidence="11">
    <location>
        <begin position="1923"/>
        <end position="2024"/>
    </location>
</feature>
<protein>
    <recommendedName>
        <fullName evidence="11">Cyclic nucleotide-binding domain-containing protein</fullName>
    </recommendedName>
</protein>
<dbReference type="Pfam" id="PF00027">
    <property type="entry name" value="cNMP_binding"/>
    <property type="match status" value="4"/>
</dbReference>
<dbReference type="Gene3D" id="1.10.287.70">
    <property type="match status" value="4"/>
</dbReference>
<feature type="transmembrane region" description="Helical" evidence="10">
    <location>
        <begin position="792"/>
        <end position="817"/>
    </location>
</feature>
<evidence type="ECO:0000256" key="2">
    <source>
        <dbReference type="ARBA" id="ARBA00022448"/>
    </source>
</evidence>
<dbReference type="InterPro" id="IPR000595">
    <property type="entry name" value="cNMP-bd_dom"/>
</dbReference>